<dbReference type="Gene3D" id="3.20.20.80">
    <property type="entry name" value="Glycosidases"/>
    <property type="match status" value="1"/>
</dbReference>
<evidence type="ECO:0000256" key="6">
    <source>
        <dbReference type="ARBA" id="ARBA00023326"/>
    </source>
</evidence>
<dbReference type="InterPro" id="IPR001223">
    <property type="entry name" value="Glyco_hydro18_cat"/>
</dbReference>
<evidence type="ECO:0000256" key="7">
    <source>
        <dbReference type="RuleBase" id="RU000489"/>
    </source>
</evidence>
<feature type="domain" description="GH18" evidence="9">
    <location>
        <begin position="33"/>
        <end position="403"/>
    </location>
</feature>
<keyword evidence="6" id="KW-0624">Polysaccharide degradation</keyword>
<comment type="similarity">
    <text evidence="8">Belongs to the glycosyl hydrolase 18 family.</text>
</comment>
<protein>
    <recommendedName>
        <fullName evidence="2">chitinase</fullName>
        <ecNumber evidence="2">3.2.1.14</ecNumber>
    </recommendedName>
</protein>
<comment type="catalytic activity">
    <reaction evidence="1">
        <text>Random endo-hydrolysis of N-acetyl-beta-D-glucosaminide (1-&gt;4)-beta-linkages in chitin and chitodextrins.</text>
        <dbReference type="EC" id="3.2.1.14"/>
    </reaction>
</comment>
<dbReference type="EMBL" id="CP072801">
    <property type="protein sequence ID" value="QTR48044.1"/>
    <property type="molecule type" value="Genomic_DNA"/>
</dbReference>
<gene>
    <name evidence="10" type="ORF">J9253_09075</name>
</gene>
<proteinExistence type="inferred from homology"/>
<evidence type="ECO:0000256" key="1">
    <source>
        <dbReference type="ARBA" id="ARBA00000822"/>
    </source>
</evidence>
<dbReference type="EC" id="3.2.1.14" evidence="2"/>
<keyword evidence="4" id="KW-0146">Chitin degradation</keyword>
<name>A0ABX7X2H9_9GAMM</name>
<dbReference type="SMART" id="SM00636">
    <property type="entry name" value="Glyco_18"/>
    <property type="match status" value="1"/>
</dbReference>
<dbReference type="Pfam" id="PF00704">
    <property type="entry name" value="Glyco_hydro_18"/>
    <property type="match status" value="1"/>
</dbReference>
<evidence type="ECO:0000313" key="10">
    <source>
        <dbReference type="EMBL" id="QTR48044.1"/>
    </source>
</evidence>
<evidence type="ECO:0000313" key="11">
    <source>
        <dbReference type="Proteomes" id="UP000672039"/>
    </source>
</evidence>
<keyword evidence="6" id="KW-0119">Carbohydrate metabolism</keyword>
<dbReference type="InterPro" id="IPR011583">
    <property type="entry name" value="Chitinase_II/V-like_cat"/>
</dbReference>
<dbReference type="PROSITE" id="PS01095">
    <property type="entry name" value="GH18_1"/>
    <property type="match status" value="1"/>
</dbReference>
<dbReference type="InterPro" id="IPR001579">
    <property type="entry name" value="Glyco_hydro_18_chit_AS"/>
</dbReference>
<sequence length="406" mass="45050">MHMTVKTLAALLLSIAVWVLPYTSNAGEKITKPWVTGYLPAYEQSSDGSIAFMDEDDWKMVTHIVHFAAHLNSNGSLKFEGSGSEDINPTKRAAAITAAHSHSVPILFSVVEPQEIYRDVLANTGYRQTLINSLVAILDEGYDGLDIDLEPITPWGSAVNSNYELFITELHAKMKQEYIDKGKKTPLLERPLLTIAGGSDGREATLLARHQDMIDQINIMFYNMVDTNLTQTWHDSALYSSSSSYPSIDASINTYLEAGIPASKLGLGVSLEMRLWKGGVVTGSSDGVTQPKQSWTTQPQDWITGAPLDSVAQLMQNYYQPAYYHWDKDARAAYLSINNTGSANDMFISYNDPRSVTEKIDYIKQNGLGGLMLWHLRLDYQPEKPVGQRRPIMKAVRKALHTGAGK</sequence>
<evidence type="ECO:0000256" key="8">
    <source>
        <dbReference type="RuleBase" id="RU004453"/>
    </source>
</evidence>
<dbReference type="SUPFAM" id="SSF51445">
    <property type="entry name" value="(Trans)glycosidases"/>
    <property type="match status" value="1"/>
</dbReference>
<keyword evidence="5 7" id="KW-0326">Glycosidase</keyword>
<dbReference type="GO" id="GO:0016787">
    <property type="term" value="F:hydrolase activity"/>
    <property type="evidence" value="ECO:0007669"/>
    <property type="project" value="UniProtKB-KW"/>
</dbReference>
<evidence type="ECO:0000256" key="2">
    <source>
        <dbReference type="ARBA" id="ARBA00012729"/>
    </source>
</evidence>
<keyword evidence="11" id="KW-1185">Reference proteome</keyword>
<dbReference type="PANTHER" id="PTHR11177">
    <property type="entry name" value="CHITINASE"/>
    <property type="match status" value="1"/>
</dbReference>
<dbReference type="PANTHER" id="PTHR11177:SF317">
    <property type="entry name" value="CHITINASE 12-RELATED"/>
    <property type="match status" value="1"/>
</dbReference>
<evidence type="ECO:0000256" key="5">
    <source>
        <dbReference type="ARBA" id="ARBA00023295"/>
    </source>
</evidence>
<dbReference type="PROSITE" id="PS51910">
    <property type="entry name" value="GH18_2"/>
    <property type="match status" value="1"/>
</dbReference>
<organism evidence="10 11">
    <name type="scientific">Thiothrix litoralis</name>
    <dbReference type="NCBI Taxonomy" id="2891210"/>
    <lineage>
        <taxon>Bacteria</taxon>
        <taxon>Pseudomonadati</taxon>
        <taxon>Pseudomonadota</taxon>
        <taxon>Gammaproteobacteria</taxon>
        <taxon>Thiotrichales</taxon>
        <taxon>Thiotrichaceae</taxon>
        <taxon>Thiothrix</taxon>
    </lineage>
</organism>
<dbReference type="InterPro" id="IPR017853">
    <property type="entry name" value="GH"/>
</dbReference>
<dbReference type="Proteomes" id="UP000672039">
    <property type="component" value="Chromosome"/>
</dbReference>
<evidence type="ECO:0000256" key="3">
    <source>
        <dbReference type="ARBA" id="ARBA00022801"/>
    </source>
</evidence>
<dbReference type="InterPro" id="IPR029070">
    <property type="entry name" value="Chitinase_insertion_sf"/>
</dbReference>
<keyword evidence="3 7" id="KW-0378">Hydrolase</keyword>
<reference evidence="10 11" key="1">
    <citation type="submission" date="2021-04" db="EMBL/GenBank/DDBJ databases">
        <title>Genomics, taxonomy and metabolism of representatives of sulfur bacteria of the genus Thiothrix: Thiothrix fructosivorans QT, Thiothrix unzii A1T and three new species, Thiothrix subterranea sp. nov., Thiothrix litoralis sp. nov. and 'Candidatus Thiothrix anitrata' sp. nov.</title>
        <authorList>
            <person name="Ravin N.V."/>
            <person name="Smolyakov D."/>
            <person name="Rudenko T.S."/>
            <person name="Mardanov A.V."/>
            <person name="Beletsky A.V."/>
            <person name="Markov N.D."/>
            <person name="Fomenkov A.I."/>
            <person name="Roberts R.J."/>
            <person name="Karnachuk O.V."/>
            <person name="Novikov A."/>
            <person name="Grabovich M.Y."/>
        </authorList>
    </citation>
    <scope>NUCLEOTIDE SEQUENCE [LARGE SCALE GENOMIC DNA]</scope>
    <source>
        <strain evidence="10 11">AS</strain>
    </source>
</reference>
<dbReference type="InterPro" id="IPR050314">
    <property type="entry name" value="Glycosyl_Hydrlase_18"/>
</dbReference>
<dbReference type="Gene3D" id="3.10.50.10">
    <property type="match status" value="1"/>
</dbReference>
<evidence type="ECO:0000259" key="9">
    <source>
        <dbReference type="PROSITE" id="PS51910"/>
    </source>
</evidence>
<dbReference type="RefSeq" id="WP_210224272.1">
    <property type="nucleotide sequence ID" value="NZ_CP072801.1"/>
</dbReference>
<evidence type="ECO:0000256" key="4">
    <source>
        <dbReference type="ARBA" id="ARBA00023024"/>
    </source>
</evidence>
<accession>A0ABX7X2H9</accession>